<keyword evidence="3" id="KW-1185">Reference proteome</keyword>
<protein>
    <submittedName>
        <fullName evidence="2">Uncharacterized protein</fullName>
    </submittedName>
</protein>
<gene>
    <name evidence="2" type="ORF">WN51_09849</name>
</gene>
<evidence type="ECO:0000313" key="2">
    <source>
        <dbReference type="EMBL" id="KOX77525.1"/>
    </source>
</evidence>
<organism evidence="2 3">
    <name type="scientific">Melipona quadrifasciata</name>
    <dbReference type="NCBI Taxonomy" id="166423"/>
    <lineage>
        <taxon>Eukaryota</taxon>
        <taxon>Metazoa</taxon>
        <taxon>Ecdysozoa</taxon>
        <taxon>Arthropoda</taxon>
        <taxon>Hexapoda</taxon>
        <taxon>Insecta</taxon>
        <taxon>Pterygota</taxon>
        <taxon>Neoptera</taxon>
        <taxon>Endopterygota</taxon>
        <taxon>Hymenoptera</taxon>
        <taxon>Apocrita</taxon>
        <taxon>Aculeata</taxon>
        <taxon>Apoidea</taxon>
        <taxon>Anthophila</taxon>
        <taxon>Apidae</taxon>
        <taxon>Melipona</taxon>
    </lineage>
</organism>
<evidence type="ECO:0000256" key="1">
    <source>
        <dbReference type="SAM" id="MobiDB-lite"/>
    </source>
</evidence>
<reference evidence="2 3" key="1">
    <citation type="submission" date="2015-07" db="EMBL/GenBank/DDBJ databases">
        <title>The genome of Melipona quadrifasciata.</title>
        <authorList>
            <person name="Pan H."/>
            <person name="Kapheim K."/>
        </authorList>
    </citation>
    <scope>NUCLEOTIDE SEQUENCE [LARGE SCALE GENOMIC DNA]</scope>
    <source>
        <strain evidence="2">0111107301</strain>
        <tissue evidence="2">Whole body</tissue>
    </source>
</reference>
<dbReference type="EMBL" id="KQ435732">
    <property type="protein sequence ID" value="KOX77525.1"/>
    <property type="molecule type" value="Genomic_DNA"/>
</dbReference>
<dbReference type="Proteomes" id="UP000053105">
    <property type="component" value="Unassembled WGS sequence"/>
</dbReference>
<feature type="region of interest" description="Disordered" evidence="1">
    <location>
        <begin position="424"/>
        <end position="444"/>
    </location>
</feature>
<proteinExistence type="predicted"/>
<sequence>MATKISLLHCDSFSIQNYYHILQTPLVQHSFSSPTRCEVLLGRHFHVTIKTSIGRLFAKPTYRSRDPVTTMRVFKSISYSQLIGTLHKANIIHNIVLQHIIFNKSIIIRNLGLIVESLTIILRTRLFLKLRHSALGSSLSPFYQVQSVKPDTTAILSELSYLRFFARDFKETDQKMRLLSYIAMPNTAETIVSKVEVKQKRKHVYFIKVGRIFQTLTKSASLRIYKISTSDLRIDYFDHFDSSSTNDKRNEVMKSTGLVELTGEDLFVERKRYATRTGAVTLLHYFLKINYNKFYICSFANANEKAPLALLLRADVGAHDSFGRLGGINFADPKNLELLASQTSSKEKFQKFTISSYKPVETKELGRSTAYYPARSTFPPCNDPSFCSNCCNIVPPCSHPDTDNAYTGGNPIRLPINIYLDGRGKRRDRDTPCEPPIKNSTGPESLHRLINIPAFIVSASRCGPLRDFLVNRQAGWCRPRKPGQDVGAEGADADAGFNLRYPKDNGGLSLALSAVTYVHTWGK</sequence>
<dbReference type="AlphaFoldDB" id="A0A0M9A5A3"/>
<name>A0A0M9A5A3_9HYME</name>
<accession>A0A0M9A5A3</accession>
<evidence type="ECO:0000313" key="3">
    <source>
        <dbReference type="Proteomes" id="UP000053105"/>
    </source>
</evidence>